<accession>A0A388KGZ7</accession>
<dbReference type="Proteomes" id="UP000265515">
    <property type="component" value="Unassembled WGS sequence"/>
</dbReference>
<evidence type="ECO:0000313" key="1">
    <source>
        <dbReference type="EMBL" id="GBG69311.1"/>
    </source>
</evidence>
<reference evidence="1 2" key="1">
    <citation type="journal article" date="2018" name="Cell">
        <title>The Chara Genome: Secondary Complexity and Implications for Plant Terrestrialization.</title>
        <authorList>
            <person name="Nishiyama T."/>
            <person name="Sakayama H."/>
            <person name="Vries J.D."/>
            <person name="Buschmann H."/>
            <person name="Saint-Marcoux D."/>
            <person name="Ullrich K.K."/>
            <person name="Haas F.B."/>
            <person name="Vanderstraeten L."/>
            <person name="Becker D."/>
            <person name="Lang D."/>
            <person name="Vosolsobe S."/>
            <person name="Rombauts S."/>
            <person name="Wilhelmsson P.K.I."/>
            <person name="Janitza P."/>
            <person name="Kern R."/>
            <person name="Heyl A."/>
            <person name="Rumpler F."/>
            <person name="Villalobos L.I.A.C."/>
            <person name="Clay J.M."/>
            <person name="Skokan R."/>
            <person name="Toyoda A."/>
            <person name="Suzuki Y."/>
            <person name="Kagoshima H."/>
            <person name="Schijlen E."/>
            <person name="Tajeshwar N."/>
            <person name="Catarino B."/>
            <person name="Hetherington A.J."/>
            <person name="Saltykova A."/>
            <person name="Bonnot C."/>
            <person name="Breuninger H."/>
            <person name="Symeonidi A."/>
            <person name="Radhakrishnan G.V."/>
            <person name="Van Nieuwerburgh F."/>
            <person name="Deforce D."/>
            <person name="Chang C."/>
            <person name="Karol K.G."/>
            <person name="Hedrich R."/>
            <person name="Ulvskov P."/>
            <person name="Glockner G."/>
            <person name="Delwiche C.F."/>
            <person name="Petrasek J."/>
            <person name="Van de Peer Y."/>
            <person name="Friml J."/>
            <person name="Beilby M."/>
            <person name="Dolan L."/>
            <person name="Kohara Y."/>
            <person name="Sugano S."/>
            <person name="Fujiyama A."/>
            <person name="Delaux P.-M."/>
            <person name="Quint M."/>
            <person name="TheiBen G."/>
            <person name="Hagemann M."/>
            <person name="Harholt J."/>
            <person name="Dunand C."/>
            <person name="Zachgo S."/>
            <person name="Langdale J."/>
            <person name="Maumus F."/>
            <person name="Straeten D.V.D."/>
            <person name="Gould S.B."/>
            <person name="Rensing S.A."/>
        </authorList>
    </citation>
    <scope>NUCLEOTIDE SEQUENCE [LARGE SCALE GENOMIC DNA]</scope>
    <source>
        <strain evidence="1 2">S276</strain>
    </source>
</reference>
<evidence type="ECO:0000313" key="2">
    <source>
        <dbReference type="Proteomes" id="UP000265515"/>
    </source>
</evidence>
<organism evidence="1 2">
    <name type="scientific">Chara braunii</name>
    <name type="common">Braun's stonewort</name>
    <dbReference type="NCBI Taxonomy" id="69332"/>
    <lineage>
        <taxon>Eukaryota</taxon>
        <taxon>Viridiplantae</taxon>
        <taxon>Streptophyta</taxon>
        <taxon>Charophyceae</taxon>
        <taxon>Charales</taxon>
        <taxon>Characeae</taxon>
        <taxon>Chara</taxon>
    </lineage>
</organism>
<name>A0A388KGZ7_CHABU</name>
<dbReference type="EMBL" id="BFEA01000112">
    <property type="protein sequence ID" value="GBG69311.1"/>
    <property type="molecule type" value="Genomic_DNA"/>
</dbReference>
<dbReference type="AlphaFoldDB" id="A0A388KGZ7"/>
<protein>
    <submittedName>
        <fullName evidence="1">Uncharacterized protein</fullName>
    </submittedName>
</protein>
<gene>
    <name evidence="1" type="ORF">CBR_g4010</name>
</gene>
<dbReference type="Gramene" id="GBG69311">
    <property type="protein sequence ID" value="GBG69311"/>
    <property type="gene ID" value="CBR_g4010"/>
</dbReference>
<proteinExistence type="predicted"/>
<sequence length="242" mass="25841">MGSGGRSNASVLKTTTWTGGFATTATRSTGSTRSKMSMGTTEALLQGAAQWLWFLQTSHDLLRQKVDEMRPVADGGNTLPYLTHQSMMQSLVHIIPKLEEGPTSYLARFIDQRQAATLMRHCYLVFEEGQALCAVSMEHWYAQLDLEEEDDSPSSPATPTQVAGCPCIGINRNNNNNNNNNNSNKNINNNDNNGNIVAAAASPFHGDAGDNGTIIAAAAGPAILARLAASSVMTTPTTLLSV</sequence>
<keyword evidence="2" id="KW-1185">Reference proteome</keyword>
<comment type="caution">
    <text evidence="1">The sequence shown here is derived from an EMBL/GenBank/DDBJ whole genome shotgun (WGS) entry which is preliminary data.</text>
</comment>